<dbReference type="GO" id="GO:0004674">
    <property type="term" value="F:protein serine/threonine kinase activity"/>
    <property type="evidence" value="ECO:0007669"/>
    <property type="project" value="UniProtKB-KW"/>
</dbReference>
<dbReference type="PANTHER" id="PTHR35526:SF3">
    <property type="entry name" value="ANTI-SIGMA-F FACTOR RSBW"/>
    <property type="match status" value="1"/>
</dbReference>
<organism evidence="3 4">
    <name type="scientific">Streptomyces rhizosphaericus</name>
    <dbReference type="NCBI Taxonomy" id="114699"/>
    <lineage>
        <taxon>Bacteria</taxon>
        <taxon>Bacillati</taxon>
        <taxon>Actinomycetota</taxon>
        <taxon>Actinomycetes</taxon>
        <taxon>Kitasatosporales</taxon>
        <taxon>Streptomycetaceae</taxon>
        <taxon>Streptomyces</taxon>
        <taxon>Streptomyces violaceusniger group</taxon>
    </lineage>
</organism>
<sequence>MVETLRRTPPRERSLATEPGARLRGLRTRDVMTVCFEISPRDDGEDIPDQDARRISQMRHLAKARLVYWRLSALAGDVTLLVSELVTNGVKHSCGTQITMMLCIDDGELRLEVRDETSQRPQIQHPDDDAESGRGLQLVQRITQQHGGSWGVSTDGTSTWCSIPIASPGADGG</sequence>
<dbReference type="EMBL" id="JAAIKT010000035">
    <property type="protein sequence ID" value="NEW73731.1"/>
    <property type="molecule type" value="Genomic_DNA"/>
</dbReference>
<dbReference type="InterPro" id="IPR003594">
    <property type="entry name" value="HATPase_dom"/>
</dbReference>
<keyword evidence="4" id="KW-1185">Reference proteome</keyword>
<dbReference type="InterPro" id="IPR036890">
    <property type="entry name" value="HATPase_C_sf"/>
</dbReference>
<keyword evidence="3" id="KW-0067">ATP-binding</keyword>
<keyword evidence="3" id="KW-0547">Nucleotide-binding</keyword>
<dbReference type="Proteomes" id="UP000476310">
    <property type="component" value="Unassembled WGS sequence"/>
</dbReference>
<feature type="domain" description="Histidine kinase/HSP90-like ATPase" evidence="2">
    <location>
        <begin position="51"/>
        <end position="146"/>
    </location>
</feature>
<dbReference type="Pfam" id="PF13581">
    <property type="entry name" value="HATPase_c_2"/>
    <property type="match status" value="1"/>
</dbReference>
<evidence type="ECO:0000259" key="2">
    <source>
        <dbReference type="Pfam" id="PF13581"/>
    </source>
</evidence>
<dbReference type="AlphaFoldDB" id="A0A6G4AM85"/>
<comment type="caution">
    <text evidence="3">The sequence shown here is derived from an EMBL/GenBank/DDBJ whole genome shotgun (WGS) entry which is preliminary data.</text>
</comment>
<dbReference type="GO" id="GO:0005524">
    <property type="term" value="F:ATP binding"/>
    <property type="evidence" value="ECO:0007669"/>
    <property type="project" value="UniProtKB-KW"/>
</dbReference>
<dbReference type="InterPro" id="IPR050267">
    <property type="entry name" value="Anti-sigma-factor_SerPK"/>
</dbReference>
<reference evidence="3" key="1">
    <citation type="submission" date="2020-02" db="EMBL/GenBank/DDBJ databases">
        <title>A new Streptomyces sp. for controlling soil-borne diseases.</title>
        <authorList>
            <person name="Li X."/>
            <person name="Tian Y."/>
            <person name="Gao K."/>
        </authorList>
    </citation>
    <scope>NUCLEOTIDE SEQUENCE [LARGE SCALE GENOMIC DNA]</scope>
    <source>
        <strain evidence="3">0250</strain>
    </source>
</reference>
<protein>
    <submittedName>
        <fullName evidence="3">ATP-binding protein</fullName>
    </submittedName>
</protein>
<keyword evidence="1" id="KW-0418">Kinase</keyword>
<keyword evidence="1" id="KW-0808">Transferase</keyword>
<proteinExistence type="predicted"/>
<dbReference type="PANTHER" id="PTHR35526">
    <property type="entry name" value="ANTI-SIGMA-F FACTOR RSBW-RELATED"/>
    <property type="match status" value="1"/>
</dbReference>
<gene>
    <name evidence="3" type="ORF">G4H13_26060</name>
</gene>
<name>A0A6G4AM85_9ACTN</name>
<evidence type="ECO:0000313" key="4">
    <source>
        <dbReference type="Proteomes" id="UP000476310"/>
    </source>
</evidence>
<accession>A0A6G4AM85</accession>
<dbReference type="CDD" id="cd16936">
    <property type="entry name" value="HATPase_RsbW-like"/>
    <property type="match status" value="1"/>
</dbReference>
<evidence type="ECO:0000313" key="3">
    <source>
        <dbReference type="EMBL" id="NEW73731.1"/>
    </source>
</evidence>
<dbReference type="Gene3D" id="3.30.565.10">
    <property type="entry name" value="Histidine kinase-like ATPase, C-terminal domain"/>
    <property type="match status" value="1"/>
</dbReference>
<keyword evidence="1" id="KW-0723">Serine/threonine-protein kinase</keyword>
<evidence type="ECO:0000256" key="1">
    <source>
        <dbReference type="ARBA" id="ARBA00022527"/>
    </source>
</evidence>
<dbReference type="SUPFAM" id="SSF55874">
    <property type="entry name" value="ATPase domain of HSP90 chaperone/DNA topoisomerase II/histidine kinase"/>
    <property type="match status" value="1"/>
</dbReference>